<protein>
    <submittedName>
        <fullName evidence="2">Uncharacterized protein</fullName>
    </submittedName>
</protein>
<feature type="region of interest" description="Disordered" evidence="1">
    <location>
        <begin position="156"/>
        <end position="185"/>
    </location>
</feature>
<accession>A0A1J4K8Y1</accession>
<organism evidence="2 3">
    <name type="scientific">Tritrichomonas foetus</name>
    <dbReference type="NCBI Taxonomy" id="1144522"/>
    <lineage>
        <taxon>Eukaryota</taxon>
        <taxon>Metamonada</taxon>
        <taxon>Parabasalia</taxon>
        <taxon>Tritrichomonadida</taxon>
        <taxon>Tritrichomonadidae</taxon>
        <taxon>Tritrichomonas</taxon>
    </lineage>
</organism>
<dbReference type="RefSeq" id="XP_068359270.1">
    <property type="nucleotide sequence ID" value="XM_068504638.1"/>
</dbReference>
<proteinExistence type="predicted"/>
<dbReference type="GeneID" id="94839342"/>
<sequence length="185" mass="21170">MTQKTDSILQDSAFYTRRYILSACMNWNDCIFLRSDGSKANSWKKAQQTKIRIDPASWQVELALTGSKEKSKWEKSQIQNVTIDETKDSENKTHFVQLTMGKNDILSISSHKDFVNLFYCGVTYLIEKEREIKNHPLIVAKKQEFDTMISNMKDFLSGPSNDSIPPVPPLPPNLDFVEPPPQNPT</sequence>
<evidence type="ECO:0000256" key="1">
    <source>
        <dbReference type="SAM" id="MobiDB-lite"/>
    </source>
</evidence>
<name>A0A1J4K8Y1_9EUKA</name>
<keyword evidence="3" id="KW-1185">Reference proteome</keyword>
<evidence type="ECO:0000313" key="3">
    <source>
        <dbReference type="Proteomes" id="UP000179807"/>
    </source>
</evidence>
<evidence type="ECO:0000313" key="2">
    <source>
        <dbReference type="EMBL" id="OHT06134.1"/>
    </source>
</evidence>
<dbReference type="Proteomes" id="UP000179807">
    <property type="component" value="Unassembled WGS sequence"/>
</dbReference>
<gene>
    <name evidence="2" type="ORF">TRFO_25913</name>
</gene>
<dbReference type="EMBL" id="MLAK01000735">
    <property type="protein sequence ID" value="OHT06134.1"/>
    <property type="molecule type" value="Genomic_DNA"/>
</dbReference>
<comment type="caution">
    <text evidence="2">The sequence shown here is derived from an EMBL/GenBank/DDBJ whole genome shotgun (WGS) entry which is preliminary data.</text>
</comment>
<feature type="compositionally biased region" description="Pro residues" evidence="1">
    <location>
        <begin position="165"/>
        <end position="185"/>
    </location>
</feature>
<dbReference type="AlphaFoldDB" id="A0A1J4K8Y1"/>
<reference evidence="2" key="1">
    <citation type="submission" date="2016-10" db="EMBL/GenBank/DDBJ databases">
        <authorList>
            <person name="Benchimol M."/>
            <person name="Almeida L.G."/>
            <person name="Vasconcelos A.T."/>
            <person name="Perreira-Neves A."/>
            <person name="Rosa I.A."/>
            <person name="Tasca T."/>
            <person name="Bogo M.R."/>
            <person name="de Souza W."/>
        </authorList>
    </citation>
    <scope>NUCLEOTIDE SEQUENCE [LARGE SCALE GENOMIC DNA]</scope>
    <source>
        <strain evidence="2">K</strain>
    </source>
</reference>
<dbReference type="OrthoDB" id="10458657at2759"/>
<dbReference type="VEuPathDB" id="TrichDB:TRFO_25913"/>